<dbReference type="GO" id="GO:0008206">
    <property type="term" value="P:bile acid metabolic process"/>
    <property type="evidence" value="ECO:0007669"/>
    <property type="project" value="UniProtKB-ARBA"/>
</dbReference>
<dbReference type="GO" id="GO:0016616">
    <property type="term" value="F:oxidoreductase activity, acting on the CH-OH group of donors, NAD or NADP as acceptor"/>
    <property type="evidence" value="ECO:0007669"/>
    <property type="project" value="TreeGrafter"/>
</dbReference>
<dbReference type="PRINTS" id="PR00080">
    <property type="entry name" value="SDRFAMILY"/>
</dbReference>
<dbReference type="PROSITE" id="PS00061">
    <property type="entry name" value="ADH_SHORT"/>
    <property type="match status" value="1"/>
</dbReference>
<dbReference type="PRINTS" id="PR00081">
    <property type="entry name" value="GDHRDH"/>
</dbReference>
<proteinExistence type="inferred from homology"/>
<reference evidence="3" key="1">
    <citation type="submission" date="2009-04" db="EMBL/GenBank/DDBJ databases">
        <authorList>
            <person name="Weinstock G."/>
            <person name="Sodergren E."/>
            <person name="Clifton S."/>
            <person name="Fulton L."/>
            <person name="Fulton B."/>
            <person name="Courtney L."/>
            <person name="Fronick C."/>
            <person name="Harrison M."/>
            <person name="Strong C."/>
            <person name="Farmer C."/>
            <person name="Delahaunty K."/>
            <person name="Markovic C."/>
            <person name="Hall O."/>
            <person name="Minx P."/>
            <person name="Tomlinson C."/>
            <person name="Mitreva M."/>
            <person name="Nelson J."/>
            <person name="Hou S."/>
            <person name="Wollam A."/>
            <person name="Pepin K.H."/>
            <person name="Johnson M."/>
            <person name="Bhonagiri V."/>
            <person name="Nash W.E."/>
            <person name="Warren W."/>
            <person name="Chinwalla A."/>
            <person name="Mardis E.R."/>
            <person name="Wilson R.K."/>
        </authorList>
    </citation>
    <scope>NUCLEOTIDE SEQUENCE [LARGE SCALE GENOMIC DNA]</scope>
    <source>
        <strain evidence="3">DSM 14600</strain>
    </source>
</reference>
<dbReference type="Proteomes" id="UP000003494">
    <property type="component" value="Unassembled WGS sequence"/>
</dbReference>
<protein>
    <submittedName>
        <fullName evidence="3">Oxidoreductase, short chain dehydrogenase/reductase family protein</fullName>
    </submittedName>
</protein>
<dbReference type="HOGENOM" id="CLU_010194_1_1_9"/>
<evidence type="ECO:0000313" key="4">
    <source>
        <dbReference type="Proteomes" id="UP000003494"/>
    </source>
</evidence>
<gene>
    <name evidence="3" type="ORF">GCWU000342_00385</name>
</gene>
<dbReference type="Pfam" id="PF13561">
    <property type="entry name" value="adh_short_C2"/>
    <property type="match status" value="1"/>
</dbReference>
<dbReference type="eggNOG" id="COG1028">
    <property type="taxonomic scope" value="Bacteria"/>
</dbReference>
<dbReference type="EMBL" id="ACIP02000001">
    <property type="protein sequence ID" value="EEP29035.1"/>
    <property type="molecule type" value="Genomic_DNA"/>
</dbReference>
<keyword evidence="2" id="KW-0560">Oxidoreductase</keyword>
<dbReference type="SUPFAM" id="SSF51735">
    <property type="entry name" value="NAD(P)-binding Rossmann-fold domains"/>
    <property type="match status" value="1"/>
</dbReference>
<dbReference type="RefSeq" id="WP_006905423.1">
    <property type="nucleotide sequence ID" value="NZ_GG665866.1"/>
</dbReference>
<comment type="caution">
    <text evidence="3">The sequence shown here is derived from an EMBL/GenBank/DDBJ whole genome shotgun (WGS) entry which is preliminary data.</text>
</comment>
<evidence type="ECO:0000256" key="2">
    <source>
        <dbReference type="ARBA" id="ARBA00023002"/>
    </source>
</evidence>
<evidence type="ECO:0000313" key="3">
    <source>
        <dbReference type="EMBL" id="EEP29035.1"/>
    </source>
</evidence>
<dbReference type="AlphaFoldDB" id="C4G8T8"/>
<name>C4G8T8_9FIRM</name>
<keyword evidence="4" id="KW-1185">Reference proteome</keyword>
<organism evidence="3 4">
    <name type="scientific">Shuttleworthella satelles DSM 14600</name>
    <dbReference type="NCBI Taxonomy" id="626523"/>
    <lineage>
        <taxon>Bacteria</taxon>
        <taxon>Bacillati</taxon>
        <taxon>Bacillota</taxon>
        <taxon>Clostridia</taxon>
        <taxon>Lachnospirales</taxon>
        <taxon>Lachnospiraceae</taxon>
        <taxon>Shuttleworthella</taxon>
    </lineage>
</organism>
<accession>C4G8T8</accession>
<comment type="similarity">
    <text evidence="1">Belongs to the short-chain dehydrogenases/reductases (SDR) family.</text>
</comment>
<dbReference type="FunFam" id="3.40.50.720:FF:000084">
    <property type="entry name" value="Short-chain dehydrogenase reductase"/>
    <property type="match status" value="1"/>
</dbReference>
<dbReference type="InterPro" id="IPR020904">
    <property type="entry name" value="Sc_DH/Rdtase_CS"/>
</dbReference>
<dbReference type="CDD" id="cd05233">
    <property type="entry name" value="SDR_c"/>
    <property type="match status" value="1"/>
</dbReference>
<sequence>MLLEKKVSVITGALGAIGQTMTRMFLREGALVIGTDLDKAVREEEAFIERVGREFGDQYIILSCDISKVEEIRSLGRKISERGLVPEILVNNAGINYLGYARDVTEENWDHILGVNLKGAFFMSQCIGKLMMEGKGGAIVNIASQHGEVANLQRAPYCASKAGLINLTRALCLEWAEYGIRVNSVLPTFVLTEKNEQMLMQSGRYRTYMREIPLRRYATAEDVANAVLFFVSDRASMITGQALAVDGGYLAK</sequence>
<dbReference type="InterPro" id="IPR036291">
    <property type="entry name" value="NAD(P)-bd_dom_sf"/>
</dbReference>
<dbReference type="InterPro" id="IPR002347">
    <property type="entry name" value="SDR_fam"/>
</dbReference>
<dbReference type="PANTHER" id="PTHR42760">
    <property type="entry name" value="SHORT-CHAIN DEHYDROGENASES/REDUCTASES FAMILY MEMBER"/>
    <property type="match status" value="1"/>
</dbReference>
<dbReference type="STRING" id="626523.GCWU000342_00385"/>
<evidence type="ECO:0000256" key="1">
    <source>
        <dbReference type="ARBA" id="ARBA00006484"/>
    </source>
</evidence>
<dbReference type="Gene3D" id="3.40.50.720">
    <property type="entry name" value="NAD(P)-binding Rossmann-like Domain"/>
    <property type="match status" value="1"/>
</dbReference>